<evidence type="ECO:0000313" key="2">
    <source>
        <dbReference type="EMBL" id="KAK5628048.1"/>
    </source>
</evidence>
<dbReference type="EMBL" id="JAWHQM010000007">
    <property type="protein sequence ID" value="KAK5628048.1"/>
    <property type="molecule type" value="Genomic_DNA"/>
</dbReference>
<comment type="caution">
    <text evidence="2">The sequence shown here is derived from an EMBL/GenBank/DDBJ whole genome shotgun (WGS) entry which is preliminary data.</text>
</comment>
<protein>
    <submittedName>
        <fullName evidence="2">Uncharacterized protein</fullName>
    </submittedName>
</protein>
<dbReference type="AlphaFoldDB" id="A0AAN7UFK9"/>
<gene>
    <name evidence="2" type="ORF">RRF57_003763</name>
</gene>
<sequence length="90" mass="9893">MVIRTNQCDGFVIEPPDGLWTLSQMSQTNDRGRESEGSEGSKGLHQSRLTIAMVTESRAYGERITDAPAQSYYVGTEIPYANHDLGLETG</sequence>
<keyword evidence="3" id="KW-1185">Reference proteome</keyword>
<name>A0AAN7UFK9_9PEZI</name>
<evidence type="ECO:0000256" key="1">
    <source>
        <dbReference type="SAM" id="MobiDB-lite"/>
    </source>
</evidence>
<evidence type="ECO:0000313" key="3">
    <source>
        <dbReference type="Proteomes" id="UP001305414"/>
    </source>
</evidence>
<reference evidence="2 3" key="1">
    <citation type="submission" date="2023-10" db="EMBL/GenBank/DDBJ databases">
        <title>Draft genome sequence of Xylaria bambusicola isolate GMP-LS, the root and basal stem rot pathogen of sugarcane in Indonesia.</title>
        <authorList>
            <person name="Selvaraj P."/>
            <person name="Muralishankar V."/>
            <person name="Muruganantham S."/>
            <person name="Sp S."/>
            <person name="Haryani S."/>
            <person name="Lau K.J.X."/>
            <person name="Naqvi N.I."/>
        </authorList>
    </citation>
    <scope>NUCLEOTIDE SEQUENCE [LARGE SCALE GENOMIC DNA]</scope>
    <source>
        <strain evidence="2">GMP-LS</strain>
    </source>
</reference>
<dbReference type="Proteomes" id="UP001305414">
    <property type="component" value="Unassembled WGS sequence"/>
</dbReference>
<feature type="region of interest" description="Disordered" evidence="1">
    <location>
        <begin position="19"/>
        <end position="47"/>
    </location>
</feature>
<proteinExistence type="predicted"/>
<organism evidence="2 3">
    <name type="scientific">Xylaria bambusicola</name>
    <dbReference type="NCBI Taxonomy" id="326684"/>
    <lineage>
        <taxon>Eukaryota</taxon>
        <taxon>Fungi</taxon>
        <taxon>Dikarya</taxon>
        <taxon>Ascomycota</taxon>
        <taxon>Pezizomycotina</taxon>
        <taxon>Sordariomycetes</taxon>
        <taxon>Xylariomycetidae</taxon>
        <taxon>Xylariales</taxon>
        <taxon>Xylariaceae</taxon>
        <taxon>Xylaria</taxon>
    </lineage>
</organism>
<accession>A0AAN7UFK9</accession>